<dbReference type="GO" id="GO:0032221">
    <property type="term" value="C:Rpd3S complex"/>
    <property type="evidence" value="ECO:0007669"/>
    <property type="project" value="UniProtKB-ARBA"/>
</dbReference>
<evidence type="ECO:0000256" key="4">
    <source>
        <dbReference type="ARBA" id="ARBA00022801"/>
    </source>
</evidence>
<comment type="caution">
    <text evidence="12">The sequence shown here is derived from an EMBL/GenBank/DDBJ whole genome shotgun (WGS) entry which is preliminary data.</text>
</comment>
<evidence type="ECO:0000259" key="11">
    <source>
        <dbReference type="Pfam" id="PF00850"/>
    </source>
</evidence>
<dbReference type="InterPro" id="IPR023801">
    <property type="entry name" value="His_deacetylse_dom"/>
</dbReference>
<gene>
    <name evidence="12" type="ORF">D9613_001640</name>
</gene>
<proteinExistence type="inferred from homology"/>
<dbReference type="GO" id="GO:0031507">
    <property type="term" value="P:heterochromatin formation"/>
    <property type="evidence" value="ECO:0007669"/>
    <property type="project" value="TreeGrafter"/>
</dbReference>
<evidence type="ECO:0000256" key="7">
    <source>
        <dbReference type="ARBA" id="ARBA00023163"/>
    </source>
</evidence>
<dbReference type="InterPro" id="IPR000286">
    <property type="entry name" value="HDACs"/>
</dbReference>
<evidence type="ECO:0000256" key="10">
    <source>
        <dbReference type="SAM" id="MobiDB-lite"/>
    </source>
</evidence>
<keyword evidence="4" id="KW-0378">Hydrolase</keyword>
<feature type="compositionally biased region" description="Basic and acidic residues" evidence="10">
    <location>
        <begin position="557"/>
        <end position="567"/>
    </location>
</feature>
<keyword evidence="3" id="KW-0678">Repressor</keyword>
<dbReference type="PANTHER" id="PTHR10625:SF10">
    <property type="entry name" value="HISTONE DEACETYLASE HDAC1"/>
    <property type="match status" value="1"/>
</dbReference>
<keyword evidence="7" id="KW-0804">Transcription</keyword>
<dbReference type="FunFam" id="3.40.800.20:FF:000001">
    <property type="entry name" value="Histone deacetylase"/>
    <property type="match status" value="1"/>
</dbReference>
<reference evidence="12 13" key="1">
    <citation type="submission" date="2019-12" db="EMBL/GenBank/DDBJ databases">
        <authorList>
            <person name="Floudas D."/>
            <person name="Bentzer J."/>
            <person name="Ahren D."/>
            <person name="Johansson T."/>
            <person name="Persson P."/>
            <person name="Tunlid A."/>
        </authorList>
    </citation>
    <scope>NUCLEOTIDE SEQUENCE [LARGE SCALE GENOMIC DNA]</scope>
    <source>
        <strain evidence="12 13">CBS 102.39</strain>
    </source>
</reference>
<sequence length="567" mass="61945">MPSEKMVPLDGETQKKRVCYFFDSDVGGFHYGPGHPMKPTRIRMCHSLVMNYGLYKKMEIFRAKPATKREMTQFHSDEYVDFLSRITPSNMNSFVKEQHKYNVGDDCPVFDGLFEYCSISAGGSMEGAARLSRDKCDIAVNWAGGLHHAKKSEASGFCYVNDIVLGILELLRYHTRVLYIDIDVHHGDGVEEAFYTTDRVMTVSFHKYGEYFPGTGELRDVGVMKGKYYALNFPLRDGISDENYKSVFEPVISQVMQSYDPSAIVLQCGTDSLSGDKLGCLNLSMRGHANCVKFVKSFNKPLLLLGGGGYTMRNVSRAWAFETGLAAGVELGPEIPANEYYEYFGPDYELDVKSSNADDLNTPAYLDRVKRIVLENLRHAGGPPSVQMSDIPSMPIDAELEDPNADEDLIEPNERRPMRLLDSRIQADGELSDSDDEGEGGRRDHASKRDKDTEERNGKSHKYAIGGGGILNSSGLNIHGAGPGGHTTAVRILSHSSADPNVMDVDSPSTESNSAGSESLPPANGKTNGAAMDSTASTPGPVSSAASTNGNAVEQPADDKMVVDTTS</sequence>
<feature type="compositionally biased region" description="Basic and acidic residues" evidence="10">
    <location>
        <begin position="412"/>
        <end position="427"/>
    </location>
</feature>
<feature type="region of interest" description="Disordered" evidence="10">
    <location>
        <begin position="492"/>
        <end position="567"/>
    </location>
</feature>
<dbReference type="PRINTS" id="PR01270">
    <property type="entry name" value="HDASUPER"/>
</dbReference>
<feature type="compositionally biased region" description="Polar residues" evidence="10">
    <location>
        <begin position="507"/>
        <end position="517"/>
    </location>
</feature>
<feature type="domain" description="Histone deacetylase" evidence="11">
    <location>
        <begin position="35"/>
        <end position="321"/>
    </location>
</feature>
<evidence type="ECO:0000313" key="13">
    <source>
        <dbReference type="Proteomes" id="UP000521872"/>
    </source>
</evidence>
<feature type="compositionally biased region" description="Acidic residues" evidence="10">
    <location>
        <begin position="398"/>
        <end position="411"/>
    </location>
</feature>
<dbReference type="InterPro" id="IPR003084">
    <property type="entry name" value="HDAC_I/II"/>
</dbReference>
<dbReference type="InterPro" id="IPR023696">
    <property type="entry name" value="Ureohydrolase_dom_sf"/>
</dbReference>
<accession>A0A8H4R7D8</accession>
<dbReference type="GO" id="GO:0070210">
    <property type="term" value="C:Rpd3L-Expanded complex"/>
    <property type="evidence" value="ECO:0007669"/>
    <property type="project" value="TreeGrafter"/>
</dbReference>
<dbReference type="EMBL" id="JAACJL010000001">
    <property type="protein sequence ID" value="KAF4623733.1"/>
    <property type="molecule type" value="Genomic_DNA"/>
</dbReference>
<dbReference type="GO" id="GO:0141221">
    <property type="term" value="F:histone deacetylase activity, hydrolytic mechanism"/>
    <property type="evidence" value="ECO:0007669"/>
    <property type="project" value="UniProtKB-EC"/>
</dbReference>
<dbReference type="InterPro" id="IPR037138">
    <property type="entry name" value="His_deacetylse_dom_sf"/>
</dbReference>
<comment type="subcellular location">
    <subcellularLocation>
        <location evidence="1">Nucleus</location>
    </subcellularLocation>
</comment>
<evidence type="ECO:0000256" key="5">
    <source>
        <dbReference type="ARBA" id="ARBA00022853"/>
    </source>
</evidence>
<feature type="compositionally biased region" description="Polar residues" evidence="10">
    <location>
        <begin position="534"/>
        <end position="552"/>
    </location>
</feature>
<keyword evidence="6" id="KW-0805">Transcription regulation</keyword>
<evidence type="ECO:0000256" key="6">
    <source>
        <dbReference type="ARBA" id="ARBA00023015"/>
    </source>
</evidence>
<comment type="similarity">
    <text evidence="9">Belongs to the histone deacetylase family. HD Type 1 subfamily.</text>
</comment>
<keyword evidence="8" id="KW-0539">Nucleus</keyword>
<dbReference type="Gene3D" id="3.40.800.20">
    <property type="entry name" value="Histone deacetylase domain"/>
    <property type="match status" value="1"/>
</dbReference>
<dbReference type="PRINTS" id="PR01271">
    <property type="entry name" value="HISDACETLASE"/>
</dbReference>
<organism evidence="12 13">
    <name type="scientific">Agrocybe pediades</name>
    <dbReference type="NCBI Taxonomy" id="84607"/>
    <lineage>
        <taxon>Eukaryota</taxon>
        <taxon>Fungi</taxon>
        <taxon>Dikarya</taxon>
        <taxon>Basidiomycota</taxon>
        <taxon>Agaricomycotina</taxon>
        <taxon>Agaricomycetes</taxon>
        <taxon>Agaricomycetidae</taxon>
        <taxon>Agaricales</taxon>
        <taxon>Agaricineae</taxon>
        <taxon>Strophariaceae</taxon>
        <taxon>Agrocybe</taxon>
    </lineage>
</organism>
<dbReference type="Pfam" id="PF00850">
    <property type="entry name" value="Hist_deacetyl"/>
    <property type="match status" value="1"/>
</dbReference>
<evidence type="ECO:0000256" key="2">
    <source>
        <dbReference type="ARBA" id="ARBA00012111"/>
    </source>
</evidence>
<dbReference type="AlphaFoldDB" id="A0A8H4R7D8"/>
<evidence type="ECO:0000256" key="1">
    <source>
        <dbReference type="ARBA" id="ARBA00004123"/>
    </source>
</evidence>
<dbReference type="SUPFAM" id="SSF52768">
    <property type="entry name" value="Arginase/deacetylase"/>
    <property type="match status" value="1"/>
</dbReference>
<evidence type="ECO:0000256" key="3">
    <source>
        <dbReference type="ARBA" id="ARBA00022491"/>
    </source>
</evidence>
<dbReference type="EC" id="3.5.1.98" evidence="2"/>
<evidence type="ECO:0000256" key="8">
    <source>
        <dbReference type="ARBA" id="ARBA00023242"/>
    </source>
</evidence>
<dbReference type="PANTHER" id="PTHR10625">
    <property type="entry name" value="HISTONE DEACETYLASE HDAC1-RELATED"/>
    <property type="match status" value="1"/>
</dbReference>
<feature type="compositionally biased region" description="Basic and acidic residues" evidence="10">
    <location>
        <begin position="439"/>
        <end position="458"/>
    </location>
</feature>
<feature type="region of interest" description="Disordered" evidence="10">
    <location>
        <begin position="379"/>
        <end position="466"/>
    </location>
</feature>
<dbReference type="Proteomes" id="UP000521872">
    <property type="component" value="Unassembled WGS sequence"/>
</dbReference>
<protein>
    <recommendedName>
        <fullName evidence="2">histone deacetylase</fullName>
        <ecNumber evidence="2">3.5.1.98</ecNumber>
    </recommendedName>
</protein>
<keyword evidence="13" id="KW-1185">Reference proteome</keyword>
<keyword evidence="5" id="KW-0156">Chromatin regulator</keyword>
<name>A0A8H4R7D8_9AGAR</name>
<evidence type="ECO:0000313" key="12">
    <source>
        <dbReference type="EMBL" id="KAF4623733.1"/>
    </source>
</evidence>
<evidence type="ECO:0000256" key="9">
    <source>
        <dbReference type="ARBA" id="ARBA00061569"/>
    </source>
</evidence>